<dbReference type="SUPFAM" id="SSF51735">
    <property type="entry name" value="NAD(P)-binding Rossmann-fold domains"/>
    <property type="match status" value="1"/>
</dbReference>
<dbReference type="GO" id="GO:0005737">
    <property type="term" value="C:cytoplasm"/>
    <property type="evidence" value="ECO:0007669"/>
    <property type="project" value="UniProtKB-SubCell"/>
</dbReference>
<dbReference type="PRINTS" id="PR00081">
    <property type="entry name" value="GDHRDH"/>
</dbReference>
<proteinExistence type="predicted"/>
<evidence type="ECO:0000256" key="2">
    <source>
        <dbReference type="ARBA" id="ARBA00022490"/>
    </source>
</evidence>
<keyword evidence="2" id="KW-0963">Cytoplasm</keyword>
<evidence type="ECO:0000256" key="4">
    <source>
        <dbReference type="ARBA" id="ARBA00023002"/>
    </source>
</evidence>
<dbReference type="Gene3D" id="3.40.50.720">
    <property type="entry name" value="NAD(P)-binding Rossmann-like Domain"/>
    <property type="match status" value="1"/>
</dbReference>
<dbReference type="EMBL" id="JACIJO010000001">
    <property type="protein sequence ID" value="MBB6324660.1"/>
    <property type="molecule type" value="Genomic_DNA"/>
</dbReference>
<evidence type="ECO:0000256" key="1">
    <source>
        <dbReference type="ARBA" id="ARBA00004496"/>
    </source>
</evidence>
<dbReference type="GO" id="GO:0004757">
    <property type="term" value="F:sepiapterin reductase (NADP+) activity"/>
    <property type="evidence" value="ECO:0007669"/>
    <property type="project" value="TreeGrafter"/>
</dbReference>
<comment type="caution">
    <text evidence="5">The sequence shown here is derived from an EMBL/GenBank/DDBJ whole genome shotgun (WGS) entry which is preliminary data.</text>
</comment>
<dbReference type="InterPro" id="IPR020904">
    <property type="entry name" value="Sc_DH/Rdtase_CS"/>
</dbReference>
<organism evidence="5 6">
    <name type="scientific">Algoriphagus iocasae</name>
    <dbReference type="NCBI Taxonomy" id="1836499"/>
    <lineage>
        <taxon>Bacteria</taxon>
        <taxon>Pseudomonadati</taxon>
        <taxon>Bacteroidota</taxon>
        <taxon>Cytophagia</taxon>
        <taxon>Cytophagales</taxon>
        <taxon>Cyclobacteriaceae</taxon>
        <taxon>Algoriphagus</taxon>
    </lineage>
</organism>
<evidence type="ECO:0000313" key="5">
    <source>
        <dbReference type="EMBL" id="MBB6324660.1"/>
    </source>
</evidence>
<evidence type="ECO:0000313" key="6">
    <source>
        <dbReference type="Proteomes" id="UP000588604"/>
    </source>
</evidence>
<dbReference type="Pfam" id="PF00106">
    <property type="entry name" value="adh_short"/>
    <property type="match status" value="1"/>
</dbReference>
<accession>A0A841MBH6</accession>
<dbReference type="GO" id="GO:0006729">
    <property type="term" value="P:tetrahydrobiopterin biosynthetic process"/>
    <property type="evidence" value="ECO:0007669"/>
    <property type="project" value="TreeGrafter"/>
</dbReference>
<dbReference type="PANTHER" id="PTHR44085">
    <property type="entry name" value="SEPIAPTERIN REDUCTASE"/>
    <property type="match status" value="1"/>
</dbReference>
<reference evidence="5 6" key="1">
    <citation type="submission" date="2020-08" db="EMBL/GenBank/DDBJ databases">
        <title>Genomic Encyclopedia of Type Strains, Phase IV (KMG-IV): sequencing the most valuable type-strain genomes for metagenomic binning, comparative biology and taxonomic classification.</title>
        <authorList>
            <person name="Goeker M."/>
        </authorList>
    </citation>
    <scope>NUCLEOTIDE SEQUENCE [LARGE SCALE GENOMIC DNA]</scope>
    <source>
        <strain evidence="5 6">DSM 102044</strain>
    </source>
</reference>
<dbReference type="RefSeq" id="WP_184492632.1">
    <property type="nucleotide sequence ID" value="NZ_JACIJO010000001.1"/>
</dbReference>
<comment type="subcellular location">
    <subcellularLocation>
        <location evidence="1">Cytoplasm</location>
    </subcellularLocation>
</comment>
<gene>
    <name evidence="5" type="ORF">FHS59_000275</name>
</gene>
<keyword evidence="3" id="KW-0521">NADP</keyword>
<dbReference type="Proteomes" id="UP000588604">
    <property type="component" value="Unassembled WGS sequence"/>
</dbReference>
<keyword evidence="6" id="KW-1185">Reference proteome</keyword>
<evidence type="ECO:0000256" key="3">
    <source>
        <dbReference type="ARBA" id="ARBA00022857"/>
    </source>
</evidence>
<dbReference type="PROSITE" id="PS00061">
    <property type="entry name" value="ADH_SHORT"/>
    <property type="match status" value="1"/>
</dbReference>
<dbReference type="InterPro" id="IPR036291">
    <property type="entry name" value="NAD(P)-bd_dom_sf"/>
</dbReference>
<protein>
    <submittedName>
        <fullName evidence="5">Benzil reductase ((S)-benzoin forming)</fullName>
        <ecNumber evidence="5">1.1.1.320</ecNumber>
    </submittedName>
</protein>
<dbReference type="AlphaFoldDB" id="A0A841MBH6"/>
<name>A0A841MBH6_9BACT</name>
<dbReference type="InterPro" id="IPR051721">
    <property type="entry name" value="Biopterin_syn/organic_redct"/>
</dbReference>
<keyword evidence="4 5" id="KW-0560">Oxidoreductase</keyword>
<sequence>MPQSLLIITGHSQGLGRAVLDLFLSKESFQVLAISRTKLELESPRLTQISLDLSELSVLENKLSSLFPEGDFDQIVLLNNAGWIGQVKPIGQLGPKEMREQVNLNLLAPMYLTNAFLANYQSDTTKKIVCNISSGAASRPVEGWGGYCSTKAALAMFTLVAAKEKKSLNTHFYSVAPGIIDTKMQEEIRKSNDADFPDLDKFIDYKEGGKLVSPEEVAKKIAYLILNPEKFTEVIQDVRNFELT</sequence>
<dbReference type="InterPro" id="IPR002347">
    <property type="entry name" value="SDR_fam"/>
</dbReference>
<dbReference type="EC" id="1.1.1.320" evidence="5"/>
<dbReference type="PANTHER" id="PTHR44085:SF2">
    <property type="entry name" value="SEPIAPTERIN REDUCTASE"/>
    <property type="match status" value="1"/>
</dbReference>